<evidence type="ECO:0000259" key="1">
    <source>
        <dbReference type="Pfam" id="PF18962"/>
    </source>
</evidence>
<evidence type="ECO:0000313" key="2">
    <source>
        <dbReference type="EMBL" id="PKV62394.1"/>
    </source>
</evidence>
<keyword evidence="3" id="KW-1185">Reference proteome</keyword>
<dbReference type="Pfam" id="PF18962">
    <property type="entry name" value="Por_Secre_tail"/>
    <property type="match status" value="1"/>
</dbReference>
<evidence type="ECO:0000313" key="3">
    <source>
        <dbReference type="Proteomes" id="UP000233782"/>
    </source>
</evidence>
<reference evidence="2 3" key="1">
    <citation type="submission" date="2017-12" db="EMBL/GenBank/DDBJ databases">
        <title>Genomic Encyclopedia of Type Strains, Phase III (KMG-III): the genomes of soil and plant-associated and newly described type strains.</title>
        <authorList>
            <person name="Whitman W."/>
        </authorList>
    </citation>
    <scope>NUCLEOTIDE SEQUENCE [LARGE SCALE GENOMIC DNA]</scope>
    <source>
        <strain evidence="2 3">LP43</strain>
    </source>
</reference>
<accession>A0A2N3U6M8</accession>
<dbReference type="EMBL" id="PJMU01000009">
    <property type="protein sequence ID" value="PKV62394.1"/>
    <property type="molecule type" value="Genomic_DNA"/>
</dbReference>
<name>A0A2N3U6M8_9BACT</name>
<protein>
    <submittedName>
        <fullName evidence="2">Putative secreted protein (Por secretion system target)</fullName>
    </submittedName>
</protein>
<gene>
    <name evidence="2" type="ORF">BD749_3889</name>
</gene>
<organism evidence="2 3">
    <name type="scientific">Pontibacter ramchanderi</name>
    <dbReference type="NCBI Taxonomy" id="1179743"/>
    <lineage>
        <taxon>Bacteria</taxon>
        <taxon>Pseudomonadati</taxon>
        <taxon>Bacteroidota</taxon>
        <taxon>Cytophagia</taxon>
        <taxon>Cytophagales</taxon>
        <taxon>Hymenobacteraceae</taxon>
        <taxon>Pontibacter</taxon>
    </lineage>
</organism>
<proteinExistence type="predicted"/>
<dbReference type="InterPro" id="IPR026444">
    <property type="entry name" value="Secre_tail"/>
</dbReference>
<comment type="caution">
    <text evidence="2">The sequence shown here is derived from an EMBL/GenBank/DDBJ whole genome shotgun (WGS) entry which is preliminary data.</text>
</comment>
<dbReference type="OrthoDB" id="175993at2"/>
<feature type="domain" description="Secretion system C-terminal sorting" evidence="1">
    <location>
        <begin position="53"/>
        <end position="131"/>
    </location>
</feature>
<feature type="non-terminal residue" evidence="2">
    <location>
        <position position="1"/>
    </location>
</feature>
<dbReference type="AlphaFoldDB" id="A0A2N3U6M8"/>
<dbReference type="RefSeq" id="WP_143741291.1">
    <property type="nucleotide sequence ID" value="NZ_PJMU01000009.1"/>
</dbReference>
<dbReference type="Proteomes" id="UP000233782">
    <property type="component" value="Unassembled WGS sequence"/>
</dbReference>
<sequence>NVSVSDGALTISFTSVANNAIISAIEVISASGQMNSSDDSSHAITTEALHLQVYPNPSLGEKISFRLTGLSHQESVKVLLYDMAGRLVQSDYMEVNPLKEVDMYFKNRLDKGLYILRVSSDSMQLQSKIVIE</sequence>
<dbReference type="NCBIfam" id="TIGR04183">
    <property type="entry name" value="Por_Secre_tail"/>
    <property type="match status" value="1"/>
</dbReference>